<dbReference type="PANTHER" id="PTHR24419">
    <property type="entry name" value="INTERLEUKIN-1 RECEPTOR-ASSOCIATED KINASE"/>
    <property type="match status" value="1"/>
</dbReference>
<keyword evidence="6" id="KW-0808">Transferase</keyword>
<dbReference type="PROSITE" id="PS50011">
    <property type="entry name" value="PROTEIN_KINASE_DOM"/>
    <property type="match status" value="1"/>
</dbReference>
<protein>
    <submittedName>
        <fullName evidence="6">Serine threonine kinase</fullName>
    </submittedName>
</protein>
<reference evidence="6" key="2">
    <citation type="journal article" date="2017" name="Sci. Rep.">
        <title>Characterization of a new member of Iridoviridae, Shrimp hemocyte iridescent virus (SHIV), found in white leg shrimp (Litopenaeus vannamei).</title>
        <authorList>
            <person name="Qiu L."/>
            <person name="Chen M.M."/>
            <person name="Wan X.Y."/>
            <person name="Li C."/>
            <person name="Zhang Q.L."/>
            <person name="Wang R.Y."/>
            <person name="Cheng D.Y."/>
            <person name="Dong X."/>
            <person name="Yang B."/>
            <person name="Wang X.H."/>
            <person name="Xiang J.H."/>
            <person name="Huang J."/>
        </authorList>
    </citation>
    <scope>NUCLEOTIDE SEQUENCE [LARGE SCALE GENOMIC DNA]</scope>
    <source>
        <strain evidence="6">20141215</strain>
    </source>
</reference>
<dbReference type="PROSITE" id="PS00107">
    <property type="entry name" value="PROTEIN_KINASE_ATP"/>
    <property type="match status" value="1"/>
</dbReference>
<evidence type="ECO:0000256" key="4">
    <source>
        <dbReference type="SAM" id="MobiDB-lite"/>
    </source>
</evidence>
<dbReference type="GO" id="GO:0035556">
    <property type="term" value="P:intracellular signal transduction"/>
    <property type="evidence" value="ECO:0007669"/>
    <property type="project" value="TreeGrafter"/>
</dbReference>
<dbReference type="SMART" id="SM00220">
    <property type="entry name" value="S_TKc"/>
    <property type="match status" value="1"/>
</dbReference>
<dbReference type="KEGG" id="vg:65099866"/>
<dbReference type="Pfam" id="PF08793">
    <property type="entry name" value="2C_adapt"/>
    <property type="match status" value="1"/>
</dbReference>
<proteinExistence type="predicted"/>
<feature type="binding site" evidence="3">
    <location>
        <position position="163"/>
    </location>
    <ligand>
        <name>ATP</name>
        <dbReference type="ChEBI" id="CHEBI:30616"/>
    </ligand>
</feature>
<dbReference type="InterPro" id="IPR014901">
    <property type="entry name" value="2-cysteine_adaptor"/>
</dbReference>
<dbReference type="GO" id="GO:0072354">
    <property type="term" value="F:histone H3T3 kinase activity"/>
    <property type="evidence" value="ECO:0007669"/>
    <property type="project" value="TreeGrafter"/>
</dbReference>
<evidence type="ECO:0000256" key="2">
    <source>
        <dbReference type="ARBA" id="ARBA00022840"/>
    </source>
</evidence>
<dbReference type="EMBL" id="MF599468">
    <property type="protein sequence ID" value="ATE87103.1"/>
    <property type="molecule type" value="Genomic_DNA"/>
</dbReference>
<evidence type="ECO:0000256" key="3">
    <source>
        <dbReference type="PROSITE-ProRule" id="PRU10141"/>
    </source>
</evidence>
<dbReference type="Gene3D" id="3.30.200.20">
    <property type="entry name" value="Phosphorylase Kinase, domain 1"/>
    <property type="match status" value="1"/>
</dbReference>
<feature type="region of interest" description="Disordered" evidence="4">
    <location>
        <begin position="66"/>
        <end position="89"/>
    </location>
</feature>
<dbReference type="InterPro" id="IPR017441">
    <property type="entry name" value="Protein_kinase_ATP_BS"/>
</dbReference>
<reference evidence="6" key="1">
    <citation type="journal article" date="2017" name="Arch. Virol.">
        <title>Complete genome sequence of shrimp hemocyte iridescent virus (SHIV) isolated from white leg shrimp, Litopenaeus vannamei.</title>
        <authorList>
            <person name="Qiu L."/>
            <person name="Chen M.M."/>
            <person name="Wang R.Y."/>
            <person name="Wan X.Y."/>
            <person name="Li C."/>
            <person name="Zhang Q.L."/>
            <person name="Dong X."/>
            <person name="Yang B."/>
            <person name="Xiang J.H."/>
            <person name="Huang J."/>
        </authorList>
    </citation>
    <scope>NUCLEOTIDE SEQUENCE [LARGE SCALE GENOMIC DNA]</scope>
    <source>
        <strain evidence="6">20141215</strain>
    </source>
</reference>
<accession>A0A291B0T2</accession>
<dbReference type="InterPro" id="IPR008271">
    <property type="entry name" value="Ser/Thr_kinase_AS"/>
</dbReference>
<dbReference type="InterPro" id="IPR011009">
    <property type="entry name" value="Kinase-like_dom_sf"/>
</dbReference>
<dbReference type="Gene3D" id="1.10.510.10">
    <property type="entry name" value="Transferase(Phosphotransferase) domain 1"/>
    <property type="match status" value="1"/>
</dbReference>
<organism evidence="6">
    <name type="scientific">Shrimp hemocyte iridescent virus</name>
    <dbReference type="NCBI Taxonomy" id="2039780"/>
    <lineage>
        <taxon>Viruses</taxon>
        <taxon>Varidnaviria</taxon>
        <taxon>Bamfordvirae</taxon>
        <taxon>Nucleocytoviricota</taxon>
        <taxon>Megaviricetes</taxon>
        <taxon>Pimascovirales</taxon>
        <taxon>Pimascovirales incertae sedis</taxon>
        <taxon>Iridoviridae</taxon>
        <taxon>Betairidovirinae</taxon>
        <taxon>Decapodiridovirus</taxon>
        <taxon>Decapodiridovirus litopenaeus1</taxon>
        <taxon>Decapod iridescent virus 1</taxon>
    </lineage>
</organism>
<evidence type="ECO:0000313" key="6">
    <source>
        <dbReference type="EMBL" id="ATE87103.1"/>
    </source>
</evidence>
<gene>
    <name evidence="6" type="primary">94L</name>
</gene>
<dbReference type="Pfam" id="PF00069">
    <property type="entry name" value="Pkinase"/>
    <property type="match status" value="1"/>
</dbReference>
<dbReference type="PANTHER" id="PTHR24419:SF18">
    <property type="entry name" value="SERINE_THREONINE-PROTEIN KINASE HASPIN"/>
    <property type="match status" value="1"/>
</dbReference>
<feature type="domain" description="Protein kinase" evidence="5">
    <location>
        <begin position="135"/>
        <end position="482"/>
    </location>
</feature>
<evidence type="ECO:0000313" key="7">
    <source>
        <dbReference type="Proteomes" id="UP000297192"/>
    </source>
</evidence>
<keyword evidence="2 3" id="KW-0067">ATP-binding</keyword>
<dbReference type="RefSeq" id="YP_010084846.1">
    <property type="nucleotide sequence ID" value="NC_055165.1"/>
</dbReference>
<evidence type="ECO:0000256" key="1">
    <source>
        <dbReference type="ARBA" id="ARBA00022741"/>
    </source>
</evidence>
<evidence type="ECO:0000259" key="5">
    <source>
        <dbReference type="PROSITE" id="PS50011"/>
    </source>
</evidence>
<dbReference type="GO" id="GO:0005524">
    <property type="term" value="F:ATP binding"/>
    <property type="evidence" value="ECO:0007669"/>
    <property type="project" value="UniProtKB-UniRule"/>
</dbReference>
<dbReference type="SUPFAM" id="SSF56112">
    <property type="entry name" value="Protein kinase-like (PK-like)"/>
    <property type="match status" value="1"/>
</dbReference>
<name>A0A291B0T2_9VIRU</name>
<keyword evidence="6" id="KW-0418">Kinase</keyword>
<dbReference type="Proteomes" id="UP000297192">
    <property type="component" value="Segment"/>
</dbReference>
<dbReference type="GeneID" id="65099866"/>
<dbReference type="PROSITE" id="PS00108">
    <property type="entry name" value="PROTEIN_KINASE_ST"/>
    <property type="match status" value="1"/>
</dbReference>
<keyword evidence="7" id="KW-1185">Reference proteome</keyword>
<sequence length="508" mass="59272">MEFNRKRYKDLQIVKSGEILTVPARKISSSPVCIQWFNNPNVNPRTNRKIKTFGPTYRALTDECTRKRVRSDPREQRKPPRVTPRVISQPTSNKSWFDIRLRTGIEINNMLREMDVKQWNLCMSGTKSSKFQKNFTSIEKIGLGSFGQIYKARLSDGNSVVVKEAYLKLPEKRLAEKYTKKGEKWEDVDVKSYPRENKILELVNQLLLSRKCPNFVYVYNIAFCDGCVIKNYYQRRSTRGACYITFMEPADDNLRNTELRTYDQQLSVLYQLLISVHAIHKYYTIWHRDIKSTNIFIKKIKPGGYFKYVINGKNYFVKNTGIVAYLADFGVSEIMSPLYSSGRYYGTRNGEVAKMDRKIKGSNLYWKPIYIKGREIRYWYDETSSKNLDYDVIKGTRNKIATKNPIKSSRPIDLNDNHKFPPFEFGSDIQDVVNVFLGGKQQEQPGNHSRMPYLNSKIRSMLELKAKNTTIVNSIYGTVKYILADEMLNALYIEPKVVDKIIDTFEMY</sequence>
<dbReference type="InterPro" id="IPR000719">
    <property type="entry name" value="Prot_kinase_dom"/>
</dbReference>
<keyword evidence="1 3" id="KW-0547">Nucleotide-binding</keyword>
<feature type="compositionally biased region" description="Basic and acidic residues" evidence="4">
    <location>
        <begin position="66"/>
        <end position="78"/>
    </location>
</feature>